<feature type="compositionally biased region" description="Basic and acidic residues" evidence="1">
    <location>
        <begin position="302"/>
        <end position="316"/>
    </location>
</feature>
<sequence>MWNTVSIVFCVLLVVVSFLFLPFSIACLILLITSGVVLVHELQWNVNLSQLKIWLKSSLESLMDNKSSKSKPFPRVLNSNGVSKNHSLLMTNNFKASPNLTPQSKFVNETIVSDTFKMSLNDCNKHSTPISMSGSRNYKSDRLEDERSSWSNIKSKKDQSITIQKNVQSVAGPLLVSTRFNSNISSELSANASSAGFSSRLAQKGAEMASTAVTHQPKYAGVGVFPVVQLQSRSPKHHISSPARSVRVRIAPPDNSPLCGNMDTNDFSNVNGGEDSVRSVLQVLKEISRKRIHSQVDEDGDESVKRPKKDRIEENLTKSLDPAVQNKRGREDSPRSSGEEAKRQRRHLNGGKAAATAATAKSSNEIMSSLSSSLAVKPPHLCKQQQSKATKRKAHAVDWSRCSTPVSGKVLKVNTSPNQDQDQVVKPSKYQDERPTANQEEVDQGGDQTSWIGGMVRIEAGERRLLARSAGSGALISVEGGGGAEMTSRSPSPPAPPPTAPTPPHPPPQSSKLLKQMADPGQRLKDMLAAINGDGECGIP</sequence>
<dbReference type="InParanoid" id="A0A482WQ76"/>
<protein>
    <submittedName>
        <fullName evidence="3">Uncharacterized protein</fullName>
    </submittedName>
</protein>
<feature type="compositionally biased region" description="Pro residues" evidence="1">
    <location>
        <begin position="491"/>
        <end position="509"/>
    </location>
</feature>
<comment type="caution">
    <text evidence="3">The sequence shown here is derived from an EMBL/GenBank/DDBJ whole genome shotgun (WGS) entry which is preliminary data.</text>
</comment>
<proteinExistence type="predicted"/>
<evidence type="ECO:0000256" key="2">
    <source>
        <dbReference type="SAM" id="Phobius"/>
    </source>
</evidence>
<reference evidence="3 4" key="1">
    <citation type="journal article" date="2017" name="Gigascience">
        <title>Genome sequence of the small brown planthopper, Laodelphax striatellus.</title>
        <authorList>
            <person name="Zhu J."/>
            <person name="Jiang F."/>
            <person name="Wang X."/>
            <person name="Yang P."/>
            <person name="Bao Y."/>
            <person name="Zhao W."/>
            <person name="Wang W."/>
            <person name="Lu H."/>
            <person name="Wang Q."/>
            <person name="Cui N."/>
            <person name="Li J."/>
            <person name="Chen X."/>
            <person name="Luo L."/>
            <person name="Yu J."/>
            <person name="Kang L."/>
            <person name="Cui F."/>
        </authorList>
    </citation>
    <scope>NUCLEOTIDE SEQUENCE [LARGE SCALE GENOMIC DNA]</scope>
    <source>
        <strain evidence="3">Lst14</strain>
    </source>
</reference>
<dbReference type="OrthoDB" id="6631484at2759"/>
<feature type="transmembrane region" description="Helical" evidence="2">
    <location>
        <begin position="6"/>
        <end position="39"/>
    </location>
</feature>
<gene>
    <name evidence="3" type="ORF">LSTR_LSTR008599</name>
</gene>
<organism evidence="3 4">
    <name type="scientific">Laodelphax striatellus</name>
    <name type="common">Small brown planthopper</name>
    <name type="synonym">Delphax striatella</name>
    <dbReference type="NCBI Taxonomy" id="195883"/>
    <lineage>
        <taxon>Eukaryota</taxon>
        <taxon>Metazoa</taxon>
        <taxon>Ecdysozoa</taxon>
        <taxon>Arthropoda</taxon>
        <taxon>Hexapoda</taxon>
        <taxon>Insecta</taxon>
        <taxon>Pterygota</taxon>
        <taxon>Neoptera</taxon>
        <taxon>Paraneoptera</taxon>
        <taxon>Hemiptera</taxon>
        <taxon>Auchenorrhyncha</taxon>
        <taxon>Fulgoroidea</taxon>
        <taxon>Delphacidae</taxon>
        <taxon>Criomorphinae</taxon>
        <taxon>Laodelphax</taxon>
    </lineage>
</organism>
<evidence type="ECO:0000313" key="4">
    <source>
        <dbReference type="Proteomes" id="UP000291343"/>
    </source>
</evidence>
<keyword evidence="2" id="KW-1133">Transmembrane helix</keyword>
<dbReference type="Proteomes" id="UP000291343">
    <property type="component" value="Unassembled WGS sequence"/>
</dbReference>
<evidence type="ECO:0000256" key="1">
    <source>
        <dbReference type="SAM" id="MobiDB-lite"/>
    </source>
</evidence>
<keyword evidence="2" id="KW-0472">Membrane</keyword>
<evidence type="ECO:0000313" key="3">
    <source>
        <dbReference type="EMBL" id="RZF35628.1"/>
    </source>
</evidence>
<keyword evidence="4" id="KW-1185">Reference proteome</keyword>
<dbReference type="EMBL" id="QKKF02027997">
    <property type="protein sequence ID" value="RZF35628.1"/>
    <property type="molecule type" value="Genomic_DNA"/>
</dbReference>
<feature type="region of interest" description="Disordered" evidence="1">
    <location>
        <begin position="293"/>
        <end position="364"/>
    </location>
</feature>
<feature type="compositionally biased region" description="Polar residues" evidence="1">
    <location>
        <begin position="413"/>
        <end position="422"/>
    </location>
</feature>
<keyword evidence="2" id="KW-0812">Transmembrane</keyword>
<feature type="compositionally biased region" description="Low complexity" evidence="1">
    <location>
        <begin position="350"/>
        <end position="364"/>
    </location>
</feature>
<dbReference type="AlphaFoldDB" id="A0A482WQ76"/>
<feature type="compositionally biased region" description="Basic and acidic residues" evidence="1">
    <location>
        <begin position="328"/>
        <end position="342"/>
    </location>
</feature>
<name>A0A482WQ76_LAOST</name>
<feature type="region of interest" description="Disordered" evidence="1">
    <location>
        <begin position="377"/>
        <end position="450"/>
    </location>
</feature>
<accession>A0A482WQ76</accession>
<feature type="region of interest" description="Disordered" evidence="1">
    <location>
        <begin position="475"/>
        <end position="521"/>
    </location>
</feature>